<evidence type="ECO:0000313" key="1">
    <source>
        <dbReference type="EMBL" id="MFC0682838.1"/>
    </source>
</evidence>
<gene>
    <name evidence="1" type="ORF">ACFFGH_33825</name>
</gene>
<dbReference type="GO" id="GO:0016757">
    <property type="term" value="F:glycosyltransferase activity"/>
    <property type="evidence" value="ECO:0007669"/>
    <property type="project" value="UniProtKB-KW"/>
</dbReference>
<proteinExistence type="predicted"/>
<protein>
    <submittedName>
        <fullName evidence="1">Glycosyltransferase</fullName>
        <ecNumber evidence="1">2.4.-.-</ecNumber>
    </submittedName>
</protein>
<dbReference type="Gene3D" id="3.40.50.2000">
    <property type="entry name" value="Glycogen Phosphorylase B"/>
    <property type="match status" value="1"/>
</dbReference>
<dbReference type="RefSeq" id="WP_386677242.1">
    <property type="nucleotide sequence ID" value="NZ_JBHLTG010000019.1"/>
</dbReference>
<accession>A0ABV6S3Z0</accession>
<keyword evidence="2" id="KW-1185">Reference proteome</keyword>
<dbReference type="SUPFAM" id="SSF53756">
    <property type="entry name" value="UDP-Glycosyltransferase/glycogen phosphorylase"/>
    <property type="match status" value="1"/>
</dbReference>
<keyword evidence="1" id="KW-0808">Transferase</keyword>
<dbReference type="PANTHER" id="PTHR12526">
    <property type="entry name" value="GLYCOSYLTRANSFERASE"/>
    <property type="match status" value="1"/>
</dbReference>
<dbReference type="EMBL" id="JBHLTG010000019">
    <property type="protein sequence ID" value="MFC0682838.1"/>
    <property type="molecule type" value="Genomic_DNA"/>
</dbReference>
<dbReference type="EC" id="2.4.-.-" evidence="1"/>
<sequence>MQSELIVLSHLRWDWVWQRPQQLVSRLGKSEARTTWFVEEPIQVAGEVERNRLVTEQTDGLTRVWLEIAEQERHVGFFDEVLPDYIEQLPELVGPPGGERVVWIYTPLALEPALALQPTTLVYDVMDDLAAFKDAAPELVVRQRQALRRADVVFAGGRSLHRSVVKQGRIDAQLLPSGVATEHYSTAVSAARGTGRPTAGYVGVLDERLDLDLIAGIAERLPEWEIRMIGPVIKIDPATLPQAPNITYWGQQPYEKLPMHMAELDVALMPFALNEATRSISPTKTLEYLASGLPVVSTRVPDVVSDFDDVVELRDDAQGFAEACKLLRGRAGSTPSDALRRIMRRNHWDRIAERMESLVFSPRLVDDAGTDSAAEASA</sequence>
<evidence type="ECO:0000313" key="2">
    <source>
        <dbReference type="Proteomes" id="UP001589896"/>
    </source>
</evidence>
<name>A0ABV6S3Z0_9GAMM</name>
<keyword evidence="1" id="KW-0328">Glycosyltransferase</keyword>
<comment type="caution">
    <text evidence="1">The sequence shown here is derived from an EMBL/GenBank/DDBJ whole genome shotgun (WGS) entry which is preliminary data.</text>
</comment>
<reference evidence="1 2" key="1">
    <citation type="submission" date="2024-09" db="EMBL/GenBank/DDBJ databases">
        <authorList>
            <person name="Sun Q."/>
            <person name="Mori K."/>
        </authorList>
    </citation>
    <scope>NUCLEOTIDE SEQUENCE [LARGE SCALE GENOMIC DNA]</scope>
    <source>
        <strain evidence="1 2">KCTC 23076</strain>
    </source>
</reference>
<dbReference type="Pfam" id="PF13692">
    <property type="entry name" value="Glyco_trans_1_4"/>
    <property type="match status" value="1"/>
</dbReference>
<dbReference type="Proteomes" id="UP001589896">
    <property type="component" value="Unassembled WGS sequence"/>
</dbReference>
<organism evidence="1 2">
    <name type="scientific">Lysobacter korlensis</name>
    <dbReference type="NCBI Taxonomy" id="553636"/>
    <lineage>
        <taxon>Bacteria</taxon>
        <taxon>Pseudomonadati</taxon>
        <taxon>Pseudomonadota</taxon>
        <taxon>Gammaproteobacteria</taxon>
        <taxon>Lysobacterales</taxon>
        <taxon>Lysobacteraceae</taxon>
        <taxon>Lysobacter</taxon>
    </lineage>
</organism>
<dbReference type="PANTHER" id="PTHR12526:SF630">
    <property type="entry name" value="GLYCOSYLTRANSFERASE"/>
    <property type="match status" value="1"/>
</dbReference>